<gene>
    <name evidence="3" type="ORF">K491DRAFT_357870</name>
</gene>
<feature type="region of interest" description="Disordered" evidence="1">
    <location>
        <begin position="92"/>
        <end position="131"/>
    </location>
</feature>
<reference evidence="3" key="1">
    <citation type="journal article" date="2020" name="Stud. Mycol.">
        <title>101 Dothideomycetes genomes: a test case for predicting lifestyles and emergence of pathogens.</title>
        <authorList>
            <person name="Haridas S."/>
            <person name="Albert R."/>
            <person name="Binder M."/>
            <person name="Bloem J."/>
            <person name="Labutti K."/>
            <person name="Salamov A."/>
            <person name="Andreopoulos B."/>
            <person name="Baker S."/>
            <person name="Barry K."/>
            <person name="Bills G."/>
            <person name="Bluhm B."/>
            <person name="Cannon C."/>
            <person name="Castanera R."/>
            <person name="Culley D."/>
            <person name="Daum C."/>
            <person name="Ezra D."/>
            <person name="Gonzalez J."/>
            <person name="Henrissat B."/>
            <person name="Kuo A."/>
            <person name="Liang C."/>
            <person name="Lipzen A."/>
            <person name="Lutzoni F."/>
            <person name="Magnuson J."/>
            <person name="Mondo S."/>
            <person name="Nolan M."/>
            <person name="Ohm R."/>
            <person name="Pangilinan J."/>
            <person name="Park H.-J."/>
            <person name="Ramirez L."/>
            <person name="Alfaro M."/>
            <person name="Sun H."/>
            <person name="Tritt A."/>
            <person name="Yoshinaga Y."/>
            <person name="Zwiers L.-H."/>
            <person name="Turgeon B."/>
            <person name="Goodwin S."/>
            <person name="Spatafora J."/>
            <person name="Crous P."/>
            <person name="Grigoriev I."/>
        </authorList>
    </citation>
    <scope>NUCLEOTIDE SEQUENCE</scope>
    <source>
        <strain evidence="3">CBS 122681</strain>
    </source>
</reference>
<keyword evidence="4" id="KW-1185">Reference proteome</keyword>
<organism evidence="3 4">
    <name type="scientific">Lophiostoma macrostomum CBS 122681</name>
    <dbReference type="NCBI Taxonomy" id="1314788"/>
    <lineage>
        <taxon>Eukaryota</taxon>
        <taxon>Fungi</taxon>
        <taxon>Dikarya</taxon>
        <taxon>Ascomycota</taxon>
        <taxon>Pezizomycotina</taxon>
        <taxon>Dothideomycetes</taxon>
        <taxon>Pleosporomycetidae</taxon>
        <taxon>Pleosporales</taxon>
        <taxon>Lophiostomataceae</taxon>
        <taxon>Lophiostoma</taxon>
    </lineage>
</organism>
<evidence type="ECO:0000313" key="4">
    <source>
        <dbReference type="Proteomes" id="UP000799324"/>
    </source>
</evidence>
<name>A0A6A6TAD1_9PLEO</name>
<evidence type="ECO:0000259" key="2">
    <source>
        <dbReference type="Pfam" id="PF26616"/>
    </source>
</evidence>
<dbReference type="InterPro" id="IPR058257">
    <property type="entry name" value="CorA-like_dom"/>
</dbReference>
<dbReference type="AlphaFoldDB" id="A0A6A6TAD1"/>
<evidence type="ECO:0000256" key="1">
    <source>
        <dbReference type="SAM" id="MobiDB-lite"/>
    </source>
</evidence>
<feature type="domain" description="CorA-like transporter" evidence="2">
    <location>
        <begin position="155"/>
        <end position="334"/>
    </location>
</feature>
<dbReference type="Pfam" id="PF26616">
    <property type="entry name" value="CorA-like"/>
    <property type="match status" value="1"/>
</dbReference>
<feature type="compositionally biased region" description="Polar residues" evidence="1">
    <location>
        <begin position="107"/>
        <end position="117"/>
    </location>
</feature>
<sequence>MDPSRYFERTLFYDRSPVANEYYERSSDRIFERNPESSRVEVWVQTSKHVSQYDKTNEELGEKIDGKVKKEGVATKHLAEISSHQLNVDSKSSAVAPRYSSDGDDTWSVSSRASSTALPAAPDQHQRGSCPPLYPGPPKLANVDLNLRYLRAFIKDTKSDFRVFYLRQIHSYSRVQITKQLFEQLLEGCHVFPKFNEYLIGFGNKTSEAEVGPPPLKFRPLCDSHSNRYNGFECSYILRYVEFTNRGGGKSPWSLRQFAVYHRYKTNIANPCSTWILVGASQRTELELDRYTRSIETLLGSNPFELHVIFLDTAIDSWREYLGHLTQQVTYQIKHSVS</sequence>
<proteinExistence type="predicted"/>
<dbReference type="OrthoDB" id="3798035at2759"/>
<evidence type="ECO:0000313" key="3">
    <source>
        <dbReference type="EMBL" id="KAF2656766.1"/>
    </source>
</evidence>
<dbReference type="Proteomes" id="UP000799324">
    <property type="component" value="Unassembled WGS sequence"/>
</dbReference>
<dbReference type="EMBL" id="MU004332">
    <property type="protein sequence ID" value="KAF2656766.1"/>
    <property type="molecule type" value="Genomic_DNA"/>
</dbReference>
<accession>A0A6A6TAD1</accession>
<protein>
    <recommendedName>
        <fullName evidence="2">CorA-like transporter domain-containing protein</fullName>
    </recommendedName>
</protein>